<reference evidence="3 4" key="1">
    <citation type="journal article" date="2007" name="Int. J. Syst. Evol. Microbiol.">
        <title>Description of Pelomonas aquatica sp. nov. and Pelomonas puraquae sp. nov., isolated from industrial and haemodialysis water.</title>
        <authorList>
            <person name="Gomila M."/>
            <person name="Bowien B."/>
            <person name="Falsen E."/>
            <person name="Moore E.R."/>
            <person name="Lalucat J."/>
        </authorList>
    </citation>
    <scope>NUCLEOTIDE SEQUENCE [LARGE SCALE GENOMIC DNA]</scope>
    <source>
        <strain evidence="3 4">CCUG 52769</strain>
    </source>
</reference>
<dbReference type="AlphaFoldDB" id="A0A254N3Z0"/>
<dbReference type="Pfam" id="PF13577">
    <property type="entry name" value="SnoaL_4"/>
    <property type="match status" value="1"/>
</dbReference>
<proteinExistence type="predicted"/>
<dbReference type="InterPro" id="IPR037401">
    <property type="entry name" value="SnoaL-like"/>
</dbReference>
<dbReference type="EMBL" id="NISI01000007">
    <property type="protein sequence ID" value="OWR02805.1"/>
    <property type="molecule type" value="Genomic_DNA"/>
</dbReference>
<feature type="domain" description="SnoaL-like" evidence="2">
    <location>
        <begin position="51"/>
        <end position="205"/>
    </location>
</feature>
<sequence length="227" mass="24656">MKNFQHRIAAATAAMAVMASVALAITHPAHAAEPGKPAKSLSTAASQQLLQRLADESALRDLMYAYGRGNDELSIHHANRKLAKERGAAEYSKAFTPSTRVEVYALGGDKAIGQLVGVPAWVDFVDQYYGGNGYSSTLHLMSNFEFGFDGPNQARITAYALAPHFFLRAAARDKASADTAVEWMLCRYAALAERQADGSWKLSRLQINLEEMSRAAGFFPGGQRDGR</sequence>
<dbReference type="Gene3D" id="3.10.450.50">
    <property type="match status" value="1"/>
</dbReference>
<evidence type="ECO:0000256" key="1">
    <source>
        <dbReference type="SAM" id="SignalP"/>
    </source>
</evidence>
<protein>
    <recommendedName>
        <fullName evidence="2">SnoaL-like domain-containing protein</fullName>
    </recommendedName>
</protein>
<dbReference type="Proteomes" id="UP000197446">
    <property type="component" value="Unassembled WGS sequence"/>
</dbReference>
<accession>A0A254N3Z0</accession>
<name>A0A254N3Z0_9BURK</name>
<keyword evidence="4" id="KW-1185">Reference proteome</keyword>
<comment type="caution">
    <text evidence="3">The sequence shown here is derived from an EMBL/GenBank/DDBJ whole genome shotgun (WGS) entry which is preliminary data.</text>
</comment>
<keyword evidence="1" id="KW-0732">Signal</keyword>
<dbReference type="OrthoDB" id="981191at2"/>
<dbReference type="RefSeq" id="WP_088484693.1">
    <property type="nucleotide sequence ID" value="NZ_NISI01000007.1"/>
</dbReference>
<organism evidence="3 4">
    <name type="scientific">Roseateles puraquae</name>
    <dbReference type="NCBI Taxonomy" id="431059"/>
    <lineage>
        <taxon>Bacteria</taxon>
        <taxon>Pseudomonadati</taxon>
        <taxon>Pseudomonadota</taxon>
        <taxon>Betaproteobacteria</taxon>
        <taxon>Burkholderiales</taxon>
        <taxon>Sphaerotilaceae</taxon>
        <taxon>Roseateles</taxon>
    </lineage>
</organism>
<dbReference type="InterPro" id="IPR032710">
    <property type="entry name" value="NTF2-like_dom_sf"/>
</dbReference>
<feature type="chain" id="PRO_5012829491" description="SnoaL-like domain-containing protein" evidence="1">
    <location>
        <begin position="32"/>
        <end position="227"/>
    </location>
</feature>
<dbReference type="SUPFAM" id="SSF54427">
    <property type="entry name" value="NTF2-like"/>
    <property type="match status" value="1"/>
</dbReference>
<feature type="signal peptide" evidence="1">
    <location>
        <begin position="1"/>
        <end position="31"/>
    </location>
</feature>
<evidence type="ECO:0000259" key="2">
    <source>
        <dbReference type="Pfam" id="PF13577"/>
    </source>
</evidence>
<gene>
    <name evidence="3" type="ORF">CDO81_18460</name>
</gene>
<evidence type="ECO:0000313" key="3">
    <source>
        <dbReference type="EMBL" id="OWR02805.1"/>
    </source>
</evidence>
<evidence type="ECO:0000313" key="4">
    <source>
        <dbReference type="Proteomes" id="UP000197446"/>
    </source>
</evidence>